<dbReference type="EMBL" id="CAKMMF010000026">
    <property type="protein sequence ID" value="CAH1216225.1"/>
    <property type="molecule type" value="Genomic_DNA"/>
</dbReference>
<evidence type="ECO:0000313" key="2">
    <source>
        <dbReference type="EMBL" id="CAH1216225.1"/>
    </source>
</evidence>
<protein>
    <recommendedName>
        <fullName evidence="4">Bacteriocin-type signal sequence-containing protein</fullName>
    </recommendedName>
</protein>
<keyword evidence="3" id="KW-1185">Reference proteome</keyword>
<feature type="region of interest" description="Disordered" evidence="1">
    <location>
        <begin position="23"/>
        <end position="51"/>
    </location>
</feature>
<evidence type="ECO:0000313" key="3">
    <source>
        <dbReference type="Proteomes" id="UP000838686"/>
    </source>
</evidence>
<sequence>MSPKEENLKDKLSESELENVAGGGLLDAIGKNKKDGGREKPPYKTLPIDAK</sequence>
<comment type="caution">
    <text evidence="2">The sequence shown here is derived from an EMBL/GenBank/DDBJ whole genome shotgun (WGS) entry which is preliminary data.</text>
</comment>
<gene>
    <name evidence="2" type="ORF">PAECIP111893_04078</name>
</gene>
<evidence type="ECO:0008006" key="4">
    <source>
        <dbReference type="Google" id="ProtNLM"/>
    </source>
</evidence>
<feature type="compositionally biased region" description="Basic and acidic residues" evidence="1">
    <location>
        <begin position="30"/>
        <end position="42"/>
    </location>
</feature>
<proteinExistence type="predicted"/>
<dbReference type="Proteomes" id="UP000838686">
    <property type="component" value="Unassembled WGS sequence"/>
</dbReference>
<name>A0ABM9CLY9_9BACL</name>
<accession>A0ABM9CLY9</accession>
<organism evidence="2 3">
    <name type="scientific">Paenibacillus plantiphilus</name>
    <dbReference type="NCBI Taxonomy" id="2905650"/>
    <lineage>
        <taxon>Bacteria</taxon>
        <taxon>Bacillati</taxon>
        <taxon>Bacillota</taxon>
        <taxon>Bacilli</taxon>
        <taxon>Bacillales</taxon>
        <taxon>Paenibacillaceae</taxon>
        <taxon>Paenibacillus</taxon>
    </lineage>
</organism>
<dbReference type="RefSeq" id="WP_236344409.1">
    <property type="nucleotide sequence ID" value="NZ_CAKMMF010000026.1"/>
</dbReference>
<reference evidence="2" key="1">
    <citation type="submission" date="2022-01" db="EMBL/GenBank/DDBJ databases">
        <authorList>
            <person name="Criscuolo A."/>
        </authorList>
    </citation>
    <scope>NUCLEOTIDE SEQUENCE</scope>
    <source>
        <strain evidence="2">CIP111893</strain>
    </source>
</reference>
<evidence type="ECO:0000256" key="1">
    <source>
        <dbReference type="SAM" id="MobiDB-lite"/>
    </source>
</evidence>